<dbReference type="EMBL" id="RSCL01000005">
    <property type="protein sequence ID" value="RUT07260.1"/>
    <property type="molecule type" value="Genomic_DNA"/>
</dbReference>
<evidence type="ECO:0000313" key="2">
    <source>
        <dbReference type="Proteomes" id="UP000271624"/>
    </source>
</evidence>
<name>A0A3S1CRS3_9CYAN</name>
<organism evidence="1 2">
    <name type="scientific">Dulcicalothrix desertica PCC 7102</name>
    <dbReference type="NCBI Taxonomy" id="232991"/>
    <lineage>
        <taxon>Bacteria</taxon>
        <taxon>Bacillati</taxon>
        <taxon>Cyanobacteriota</taxon>
        <taxon>Cyanophyceae</taxon>
        <taxon>Nostocales</taxon>
        <taxon>Calotrichaceae</taxon>
        <taxon>Dulcicalothrix</taxon>
    </lineage>
</organism>
<reference evidence="1" key="1">
    <citation type="submission" date="2018-12" db="EMBL/GenBank/DDBJ databases">
        <authorList>
            <person name="Will S."/>
            <person name="Neumann-Schaal M."/>
            <person name="Henke P."/>
        </authorList>
    </citation>
    <scope>NUCLEOTIDE SEQUENCE</scope>
    <source>
        <strain evidence="1">PCC 7102</strain>
    </source>
</reference>
<gene>
    <name evidence="1" type="ORF">DSM106972_025210</name>
</gene>
<comment type="caution">
    <text evidence="1">The sequence shown here is derived from an EMBL/GenBank/DDBJ whole genome shotgun (WGS) entry which is preliminary data.</text>
</comment>
<keyword evidence="2" id="KW-1185">Reference proteome</keyword>
<reference evidence="1" key="2">
    <citation type="journal article" date="2019" name="Genome Biol. Evol.">
        <title>Day and night: Metabolic profiles and evolutionary relationships of six axenic non-marine cyanobacteria.</title>
        <authorList>
            <person name="Will S.E."/>
            <person name="Henke P."/>
            <person name="Boedeker C."/>
            <person name="Huang S."/>
            <person name="Brinkmann H."/>
            <person name="Rohde M."/>
            <person name="Jarek M."/>
            <person name="Friedl T."/>
            <person name="Seufert S."/>
            <person name="Schumacher M."/>
            <person name="Overmann J."/>
            <person name="Neumann-Schaal M."/>
            <person name="Petersen J."/>
        </authorList>
    </citation>
    <scope>NUCLEOTIDE SEQUENCE [LARGE SCALE GENOMIC DNA]</scope>
    <source>
        <strain evidence="1">PCC 7102</strain>
    </source>
</reference>
<dbReference type="Proteomes" id="UP000271624">
    <property type="component" value="Unassembled WGS sequence"/>
</dbReference>
<proteinExistence type="predicted"/>
<protein>
    <submittedName>
        <fullName evidence="1">Uncharacterized protein</fullName>
    </submittedName>
</protein>
<evidence type="ECO:0000313" key="1">
    <source>
        <dbReference type="EMBL" id="RUT07260.1"/>
    </source>
</evidence>
<accession>A0A3S1CRS3</accession>
<dbReference type="AlphaFoldDB" id="A0A3S1CRS3"/>
<sequence length="61" mass="7218">MDTIIYPGYVRVVIRKSDGWHFVKDKPFYNPLNFPKLQQEDIFSMLGLTMKEVANERAKNQ</sequence>